<reference evidence="3" key="1">
    <citation type="submission" date="2022-11" db="UniProtKB">
        <authorList>
            <consortium name="WormBaseParasite"/>
        </authorList>
    </citation>
    <scope>IDENTIFICATION</scope>
</reference>
<evidence type="ECO:0000313" key="3">
    <source>
        <dbReference type="WBParaSite" id="Gr19_v10_g12653.t2"/>
    </source>
</evidence>
<proteinExistence type="predicted"/>
<sequence>MSDNPKKVEKRLKELFVCDDVLFEVFKFCGHFVLGLKVALISDRFDFLVDAHFKSMEWSLGELYICRAVEGTGAGIVKYVGNKVERQLPIPQKPLPDNVIGFECLRICYIDRSVIEFLQSIRRLFDSKMTILCIGTPYFQNRSWEIIWHRIWPLIKDKICGFDLDSSDLDYLRRFSPTVLSDCAKLRLIKSVYLFPAFPADDSASASSAKALTKWLHTPCGDGLPKVAECRYCLEALEVLKREFVNSINPVNFIICLWNRASEIIVPFELKNNLTGERLEFRHFEKDKWLLVRCPLERDAVKRADCASKCNWIHINFIINFEDGDIGDGILDANEGPSEPKKRRNLDKTIQNEGTD</sequence>
<feature type="region of interest" description="Disordered" evidence="1">
    <location>
        <begin position="332"/>
        <end position="356"/>
    </location>
</feature>
<dbReference type="Proteomes" id="UP000887572">
    <property type="component" value="Unplaced"/>
</dbReference>
<accession>A0A914GZX2</accession>
<evidence type="ECO:0000256" key="1">
    <source>
        <dbReference type="SAM" id="MobiDB-lite"/>
    </source>
</evidence>
<dbReference type="AlphaFoldDB" id="A0A914GZX2"/>
<keyword evidence="2" id="KW-1185">Reference proteome</keyword>
<protein>
    <submittedName>
        <fullName evidence="3">Uncharacterized protein</fullName>
    </submittedName>
</protein>
<name>A0A914GZX2_GLORO</name>
<organism evidence="2 3">
    <name type="scientific">Globodera rostochiensis</name>
    <name type="common">Golden nematode worm</name>
    <name type="synonym">Heterodera rostochiensis</name>
    <dbReference type="NCBI Taxonomy" id="31243"/>
    <lineage>
        <taxon>Eukaryota</taxon>
        <taxon>Metazoa</taxon>
        <taxon>Ecdysozoa</taxon>
        <taxon>Nematoda</taxon>
        <taxon>Chromadorea</taxon>
        <taxon>Rhabditida</taxon>
        <taxon>Tylenchina</taxon>
        <taxon>Tylenchomorpha</taxon>
        <taxon>Tylenchoidea</taxon>
        <taxon>Heteroderidae</taxon>
        <taxon>Heteroderinae</taxon>
        <taxon>Globodera</taxon>
    </lineage>
</organism>
<evidence type="ECO:0000313" key="2">
    <source>
        <dbReference type="Proteomes" id="UP000887572"/>
    </source>
</evidence>
<dbReference type="WBParaSite" id="Gr19_v10_g12653.t2">
    <property type="protein sequence ID" value="Gr19_v10_g12653.t2"/>
    <property type="gene ID" value="Gr19_v10_g12653"/>
</dbReference>